<dbReference type="InterPro" id="IPR043128">
    <property type="entry name" value="Rev_trsase/Diguanyl_cyclase"/>
</dbReference>
<feature type="transmembrane region" description="Helical" evidence="1">
    <location>
        <begin position="41"/>
        <end position="60"/>
    </location>
</feature>
<dbReference type="Gene3D" id="3.30.70.270">
    <property type="match status" value="1"/>
</dbReference>
<comment type="caution">
    <text evidence="2">The sequence shown here is derived from an EMBL/GenBank/DDBJ whole genome shotgun (WGS) entry which is preliminary data.</text>
</comment>
<keyword evidence="1" id="KW-1133">Transmembrane helix</keyword>
<name>A0A0R1LNG0_9LACO</name>
<evidence type="ECO:0008006" key="4">
    <source>
        <dbReference type="Google" id="ProtNLM"/>
    </source>
</evidence>
<feature type="transmembrane region" description="Helical" evidence="1">
    <location>
        <begin position="7"/>
        <end position="29"/>
    </location>
</feature>
<dbReference type="EMBL" id="AZEE01000029">
    <property type="protein sequence ID" value="KRK97414.1"/>
    <property type="molecule type" value="Genomic_DNA"/>
</dbReference>
<dbReference type="PATRIC" id="fig|1423776.4.peg.1456"/>
<proteinExistence type="predicted"/>
<protein>
    <recommendedName>
        <fullName evidence="4">GGDEF domain-containing protein</fullName>
    </recommendedName>
</protein>
<evidence type="ECO:0000313" key="2">
    <source>
        <dbReference type="EMBL" id="KRK97414.1"/>
    </source>
</evidence>
<organism evidence="2 3">
    <name type="scientific">Secundilactobacillus odoratitofui DSM 19909 = JCM 15043</name>
    <dbReference type="NCBI Taxonomy" id="1423776"/>
    <lineage>
        <taxon>Bacteria</taxon>
        <taxon>Bacillati</taxon>
        <taxon>Bacillota</taxon>
        <taxon>Bacilli</taxon>
        <taxon>Lactobacillales</taxon>
        <taxon>Lactobacillaceae</taxon>
        <taxon>Secundilactobacillus</taxon>
    </lineage>
</organism>
<dbReference type="AlphaFoldDB" id="A0A0R1LNG0"/>
<keyword evidence="3" id="KW-1185">Reference proteome</keyword>
<sequence>MITYFNGIMAGLLSNLAFIFLQIAVTAYFNFKLHQVVPTKMMLWLILPGLLSIAVAMMVNRQQRLRAYNRFLRAQLTERGTFDSQTHLRTIVAFMTDARVYVANHRQYDLPVAMIVLRIRYYPELKRLMSSQQQQTLIRVITTSLTAVAQDNDLTYFLDAHHPTWGMLLHADKNRAQQLVLKIKAAVNAQLQQNESMQSLDVSLIAGVIDWDATLMHSPHDLLQSGIRETEYDV</sequence>
<dbReference type="Proteomes" id="UP000051160">
    <property type="component" value="Unassembled WGS sequence"/>
</dbReference>
<evidence type="ECO:0000313" key="3">
    <source>
        <dbReference type="Proteomes" id="UP000051160"/>
    </source>
</evidence>
<reference evidence="2 3" key="1">
    <citation type="journal article" date="2015" name="Genome Announc.">
        <title>Expanding the biotechnology potential of lactobacilli through comparative genomics of 213 strains and associated genera.</title>
        <authorList>
            <person name="Sun Z."/>
            <person name="Harris H.M."/>
            <person name="McCann A."/>
            <person name="Guo C."/>
            <person name="Argimon S."/>
            <person name="Zhang W."/>
            <person name="Yang X."/>
            <person name="Jeffery I.B."/>
            <person name="Cooney J.C."/>
            <person name="Kagawa T.F."/>
            <person name="Liu W."/>
            <person name="Song Y."/>
            <person name="Salvetti E."/>
            <person name="Wrobel A."/>
            <person name="Rasinkangas P."/>
            <person name="Parkhill J."/>
            <person name="Rea M.C."/>
            <person name="O'Sullivan O."/>
            <person name="Ritari J."/>
            <person name="Douillard F.P."/>
            <person name="Paul Ross R."/>
            <person name="Yang R."/>
            <person name="Briner A.E."/>
            <person name="Felis G.E."/>
            <person name="de Vos W.M."/>
            <person name="Barrangou R."/>
            <person name="Klaenhammer T.R."/>
            <person name="Caufield P.W."/>
            <person name="Cui Y."/>
            <person name="Zhang H."/>
            <person name="O'Toole P.W."/>
        </authorList>
    </citation>
    <scope>NUCLEOTIDE SEQUENCE [LARGE SCALE GENOMIC DNA]</scope>
    <source>
        <strain evidence="2 3">DSM 19909</strain>
    </source>
</reference>
<accession>A0A0R1LNG0</accession>
<dbReference type="STRING" id="1423776.FD04_GL001438"/>
<evidence type="ECO:0000256" key="1">
    <source>
        <dbReference type="SAM" id="Phobius"/>
    </source>
</evidence>
<gene>
    <name evidence="2" type="ORF">FD04_GL001438</name>
</gene>
<keyword evidence="1" id="KW-0812">Transmembrane</keyword>
<keyword evidence="1" id="KW-0472">Membrane</keyword>